<dbReference type="Gene3D" id="3.20.20.300">
    <property type="entry name" value="Glycoside hydrolase, family 3, N-terminal domain"/>
    <property type="match status" value="1"/>
</dbReference>
<sequence>DQRSTSVCQQGASDGHPQNRVGLQGYVIRDQGAVENIWVEHHYTNNSVDTAVVAVAAGCNLDLPDGFPTPVYMSI</sequence>
<accession>A0AAD8BMA5</accession>
<organism evidence="2 3">
    <name type="scientific">Biomphalaria pfeifferi</name>
    <name type="common">Bloodfluke planorb</name>
    <name type="synonym">Freshwater snail</name>
    <dbReference type="NCBI Taxonomy" id="112525"/>
    <lineage>
        <taxon>Eukaryota</taxon>
        <taxon>Metazoa</taxon>
        <taxon>Spiralia</taxon>
        <taxon>Lophotrochozoa</taxon>
        <taxon>Mollusca</taxon>
        <taxon>Gastropoda</taxon>
        <taxon>Heterobranchia</taxon>
        <taxon>Euthyneura</taxon>
        <taxon>Panpulmonata</taxon>
        <taxon>Hygrophila</taxon>
        <taxon>Lymnaeoidea</taxon>
        <taxon>Planorbidae</taxon>
        <taxon>Biomphalaria</taxon>
    </lineage>
</organism>
<evidence type="ECO:0000256" key="1">
    <source>
        <dbReference type="SAM" id="MobiDB-lite"/>
    </source>
</evidence>
<name>A0AAD8BMA5_BIOPF</name>
<feature type="compositionally biased region" description="Polar residues" evidence="1">
    <location>
        <begin position="1"/>
        <end position="12"/>
    </location>
</feature>
<proteinExistence type="predicted"/>
<reference evidence="2" key="1">
    <citation type="journal article" date="2023" name="PLoS Negl. Trop. Dis.">
        <title>A genome sequence for Biomphalaria pfeifferi, the major vector snail for the human-infecting parasite Schistosoma mansoni.</title>
        <authorList>
            <person name="Bu L."/>
            <person name="Lu L."/>
            <person name="Laidemitt M.R."/>
            <person name="Zhang S.M."/>
            <person name="Mutuku M."/>
            <person name="Mkoji G."/>
            <person name="Steinauer M."/>
            <person name="Loker E.S."/>
        </authorList>
    </citation>
    <scope>NUCLEOTIDE SEQUENCE</scope>
    <source>
        <strain evidence="2">KasaAsao</strain>
    </source>
</reference>
<dbReference type="EMBL" id="JASAOG010000056">
    <property type="protein sequence ID" value="KAK0057267.1"/>
    <property type="molecule type" value="Genomic_DNA"/>
</dbReference>
<gene>
    <name evidence="2" type="ORF">Bpfe_013360</name>
</gene>
<dbReference type="InterPro" id="IPR036962">
    <property type="entry name" value="Glyco_hydro_3_N_sf"/>
</dbReference>
<dbReference type="AlphaFoldDB" id="A0AAD8BMA5"/>
<dbReference type="GO" id="GO:0005975">
    <property type="term" value="P:carbohydrate metabolic process"/>
    <property type="evidence" value="ECO:0007669"/>
    <property type="project" value="InterPro"/>
</dbReference>
<reference evidence="2" key="2">
    <citation type="submission" date="2023-04" db="EMBL/GenBank/DDBJ databases">
        <authorList>
            <person name="Bu L."/>
            <person name="Lu L."/>
            <person name="Laidemitt M.R."/>
            <person name="Zhang S.M."/>
            <person name="Mutuku M."/>
            <person name="Mkoji G."/>
            <person name="Steinauer M."/>
            <person name="Loker E.S."/>
        </authorList>
    </citation>
    <scope>NUCLEOTIDE SEQUENCE</scope>
    <source>
        <strain evidence="2">KasaAsao</strain>
        <tissue evidence="2">Whole Snail</tissue>
    </source>
</reference>
<feature type="non-terminal residue" evidence="2">
    <location>
        <position position="1"/>
    </location>
</feature>
<feature type="non-terminal residue" evidence="2">
    <location>
        <position position="75"/>
    </location>
</feature>
<dbReference type="GO" id="GO:0004553">
    <property type="term" value="F:hydrolase activity, hydrolyzing O-glycosyl compounds"/>
    <property type="evidence" value="ECO:0007669"/>
    <property type="project" value="InterPro"/>
</dbReference>
<feature type="region of interest" description="Disordered" evidence="1">
    <location>
        <begin position="1"/>
        <end position="21"/>
    </location>
</feature>
<evidence type="ECO:0000313" key="2">
    <source>
        <dbReference type="EMBL" id="KAK0057267.1"/>
    </source>
</evidence>
<comment type="caution">
    <text evidence="2">The sequence shown here is derived from an EMBL/GenBank/DDBJ whole genome shotgun (WGS) entry which is preliminary data.</text>
</comment>
<evidence type="ECO:0000313" key="3">
    <source>
        <dbReference type="Proteomes" id="UP001233172"/>
    </source>
</evidence>
<protein>
    <submittedName>
        <fullName evidence="2">Beta-D-xylosidase 2 isoform X2</fullName>
    </submittedName>
</protein>
<keyword evidence="3" id="KW-1185">Reference proteome</keyword>
<dbReference type="Proteomes" id="UP001233172">
    <property type="component" value="Unassembled WGS sequence"/>
</dbReference>